<evidence type="ECO:0000313" key="1">
    <source>
        <dbReference type="EMBL" id="EAK2297616.1"/>
    </source>
</evidence>
<protein>
    <submittedName>
        <fullName evidence="1">Phage baseplate assembly protein V</fullName>
    </submittedName>
</protein>
<feature type="non-terminal residue" evidence="1">
    <location>
        <position position="1"/>
    </location>
</feature>
<sequence length="41" mass="4183">SIKGNLNLIGNLQVSGNISDSKGDLTNHTHSCTCGATASPR</sequence>
<proteinExistence type="predicted"/>
<accession>A0A5T0QRT7</accession>
<dbReference type="EMBL" id="AACELV010000031">
    <property type="protein sequence ID" value="EAK2297616.1"/>
    <property type="molecule type" value="Genomic_DNA"/>
</dbReference>
<comment type="caution">
    <text evidence="1">The sequence shown here is derived from an EMBL/GenBank/DDBJ whole genome shotgun (WGS) entry which is preliminary data.</text>
</comment>
<gene>
    <name evidence="1" type="ORF">FC288_09240</name>
</gene>
<name>A0A5T0QRT7_CAMJU</name>
<reference evidence="1" key="1">
    <citation type="submission" date="2018-05" db="EMBL/GenBank/DDBJ databases">
        <authorList>
            <consortium name="GenomeTrakr network: Whole genome sequencing for foodborne pathogen traceback"/>
        </authorList>
    </citation>
    <scope>NUCLEOTIDE SEQUENCE</scope>
    <source>
        <strain evidence="1">NMSU-00382</strain>
    </source>
</reference>
<organism evidence="1">
    <name type="scientific">Campylobacter jejuni</name>
    <dbReference type="NCBI Taxonomy" id="197"/>
    <lineage>
        <taxon>Bacteria</taxon>
        <taxon>Pseudomonadati</taxon>
        <taxon>Campylobacterota</taxon>
        <taxon>Epsilonproteobacteria</taxon>
        <taxon>Campylobacterales</taxon>
        <taxon>Campylobacteraceae</taxon>
        <taxon>Campylobacter</taxon>
    </lineage>
</organism>
<dbReference type="AlphaFoldDB" id="A0A5T0QRT7"/>